<dbReference type="Gene3D" id="2.60.40.420">
    <property type="entry name" value="Cupredoxins - blue copper proteins"/>
    <property type="match status" value="1"/>
</dbReference>
<dbReference type="InterPro" id="IPR039391">
    <property type="entry name" value="Phytocyanin-like"/>
</dbReference>
<dbReference type="OMA" id="VYSHWAS"/>
<dbReference type="STRING" id="79200.A0A166ELX1"/>
<evidence type="ECO:0000256" key="10">
    <source>
        <dbReference type="SAM" id="Phobius"/>
    </source>
</evidence>
<dbReference type="EMBL" id="CP093344">
    <property type="protein sequence ID" value="WOG89322.1"/>
    <property type="molecule type" value="Genomic_DNA"/>
</dbReference>
<evidence type="ECO:0000256" key="2">
    <source>
        <dbReference type="ARBA" id="ARBA00022475"/>
    </source>
</evidence>
<keyword evidence="5 10" id="KW-0472">Membrane</keyword>
<dbReference type="SUPFAM" id="SSF49503">
    <property type="entry name" value="Cupredoxins"/>
    <property type="match status" value="1"/>
</dbReference>
<dbReference type="CDD" id="cd11019">
    <property type="entry name" value="OsENODL1_like"/>
    <property type="match status" value="1"/>
</dbReference>
<dbReference type="Gramene" id="KZN06742">
    <property type="protein sequence ID" value="KZN06742"/>
    <property type="gene ID" value="DCAR_007579"/>
</dbReference>
<feature type="transmembrane region" description="Helical" evidence="10">
    <location>
        <begin position="12"/>
        <end position="31"/>
    </location>
</feature>
<evidence type="ECO:0000256" key="5">
    <source>
        <dbReference type="ARBA" id="ARBA00023136"/>
    </source>
</evidence>
<evidence type="ECO:0000313" key="14">
    <source>
        <dbReference type="Proteomes" id="UP000077755"/>
    </source>
</evidence>
<dbReference type="GO" id="GO:0005886">
    <property type="term" value="C:plasma membrane"/>
    <property type="evidence" value="ECO:0007669"/>
    <property type="project" value="UniProtKB-SubCell"/>
</dbReference>
<dbReference type="AlphaFoldDB" id="A0A166ELX1"/>
<evidence type="ECO:0000256" key="4">
    <source>
        <dbReference type="ARBA" id="ARBA00022729"/>
    </source>
</evidence>
<dbReference type="KEGG" id="dcr:108207721"/>
<dbReference type="EMBL" id="LNRQ01000002">
    <property type="protein sequence ID" value="KZN06742.1"/>
    <property type="molecule type" value="Genomic_DNA"/>
</dbReference>
<comment type="subcellular location">
    <subcellularLocation>
        <location evidence="1">Cell membrane</location>
        <topology evidence="1">Lipid-anchor</topology>
        <topology evidence="1">GPI-anchor</topology>
    </subcellularLocation>
</comment>
<accession>A0A166ELX1</accession>
<keyword evidence="8" id="KW-0449">Lipoprotein</keyword>
<evidence type="ECO:0000256" key="8">
    <source>
        <dbReference type="ARBA" id="ARBA00023288"/>
    </source>
</evidence>
<dbReference type="InterPro" id="IPR041846">
    <property type="entry name" value="ENL_dom"/>
</dbReference>
<evidence type="ECO:0000256" key="1">
    <source>
        <dbReference type="ARBA" id="ARBA00004609"/>
    </source>
</evidence>
<evidence type="ECO:0000256" key="7">
    <source>
        <dbReference type="ARBA" id="ARBA00023180"/>
    </source>
</evidence>
<evidence type="ECO:0000259" key="11">
    <source>
        <dbReference type="PROSITE" id="PS51485"/>
    </source>
</evidence>
<dbReference type="InterPro" id="IPR003245">
    <property type="entry name" value="Phytocyanin_dom"/>
</dbReference>
<keyword evidence="2" id="KW-1003">Cell membrane</keyword>
<dbReference type="PROSITE" id="PS51485">
    <property type="entry name" value="PHYTOCYANIN"/>
    <property type="match status" value="1"/>
</dbReference>
<organism evidence="12">
    <name type="scientific">Daucus carota subsp. sativus</name>
    <name type="common">Carrot</name>
    <dbReference type="NCBI Taxonomy" id="79200"/>
    <lineage>
        <taxon>Eukaryota</taxon>
        <taxon>Viridiplantae</taxon>
        <taxon>Streptophyta</taxon>
        <taxon>Embryophyta</taxon>
        <taxon>Tracheophyta</taxon>
        <taxon>Spermatophyta</taxon>
        <taxon>Magnoliopsida</taxon>
        <taxon>eudicotyledons</taxon>
        <taxon>Gunneridae</taxon>
        <taxon>Pentapetalae</taxon>
        <taxon>asterids</taxon>
        <taxon>campanulids</taxon>
        <taxon>Apiales</taxon>
        <taxon>Apiaceae</taxon>
        <taxon>Apioideae</taxon>
        <taxon>Scandiceae</taxon>
        <taxon>Daucinae</taxon>
        <taxon>Daucus</taxon>
        <taxon>Daucus sect. Daucus</taxon>
    </lineage>
</organism>
<keyword evidence="6" id="KW-1015">Disulfide bond</keyword>
<dbReference type="GO" id="GO:0098552">
    <property type="term" value="C:side of membrane"/>
    <property type="evidence" value="ECO:0007669"/>
    <property type="project" value="UniProtKB-KW"/>
</dbReference>
<dbReference type="InterPro" id="IPR008972">
    <property type="entry name" value="Cupredoxin"/>
</dbReference>
<dbReference type="FunFam" id="2.60.40.420:FF:000010">
    <property type="entry name" value="Early nodulin-like protein 1"/>
    <property type="match status" value="1"/>
</dbReference>
<comment type="similarity">
    <text evidence="9">Belongs to the early nodulin-like (ENODL) family.</text>
</comment>
<evidence type="ECO:0000313" key="12">
    <source>
        <dbReference type="EMBL" id="KZN06742.1"/>
    </source>
</evidence>
<sequence length="199" mass="21911">MASSPPGCHFGFDIYCLFVTILVIVAARAIITPASAVEEFKVGDVDGWRQPDANHTEIYSLWTAMKRFHVGDSLRFEYKNDSVLVVNKWAYYHCNITNASSVFTDGNTTINLDNAGPLYFISGDVEHCENGQRLAVVVLPLHPHIHKSPPPLVAVDEDSPTASPVSTSRADTDHVYVPKTLPYSVLVTATLVSLLWHST</sequence>
<keyword evidence="14" id="KW-1185">Reference proteome</keyword>
<dbReference type="GO" id="GO:0009055">
    <property type="term" value="F:electron transfer activity"/>
    <property type="evidence" value="ECO:0007669"/>
    <property type="project" value="InterPro"/>
</dbReference>
<name>A0A166ELX1_DAUCS</name>
<gene>
    <name evidence="12" type="ORF">DCAR_007579</name>
    <name evidence="13" type="ORF">DCAR_0208560</name>
</gene>
<dbReference type="OrthoDB" id="1933543at2759"/>
<dbReference type="PANTHER" id="PTHR33021:SF234">
    <property type="entry name" value="EARLY NODULIN-LIKE PROTEIN 7"/>
    <property type="match status" value="1"/>
</dbReference>
<keyword evidence="10" id="KW-0812">Transmembrane</keyword>
<keyword evidence="10" id="KW-1133">Transmembrane helix</keyword>
<keyword evidence="4" id="KW-0732">Signal</keyword>
<reference evidence="12" key="1">
    <citation type="journal article" date="2016" name="Nat. Genet.">
        <title>A high-quality carrot genome assembly provides new insights into carotenoid accumulation and asterid genome evolution.</title>
        <authorList>
            <person name="Iorizzo M."/>
            <person name="Ellison S."/>
            <person name="Senalik D."/>
            <person name="Zeng P."/>
            <person name="Satapoomin P."/>
            <person name="Huang J."/>
            <person name="Bowman M."/>
            <person name="Iovene M."/>
            <person name="Sanseverino W."/>
            <person name="Cavagnaro P."/>
            <person name="Yildiz M."/>
            <person name="Macko-Podgorni A."/>
            <person name="Moranska E."/>
            <person name="Grzebelus E."/>
            <person name="Grzebelus D."/>
            <person name="Ashrafi H."/>
            <person name="Zheng Z."/>
            <person name="Cheng S."/>
            <person name="Spooner D."/>
            <person name="Van Deynze A."/>
            <person name="Simon P."/>
        </authorList>
    </citation>
    <scope>NUCLEOTIDE SEQUENCE [LARGE SCALE GENOMIC DNA]</scope>
    <source>
        <tissue evidence="12">Leaf</tissue>
    </source>
</reference>
<dbReference type="Proteomes" id="UP000077755">
    <property type="component" value="Chromosome 2"/>
</dbReference>
<protein>
    <recommendedName>
        <fullName evidence="11">Phytocyanin domain-containing protein</fullName>
    </recommendedName>
</protein>
<dbReference type="Pfam" id="PF02298">
    <property type="entry name" value="Cu_bind_like"/>
    <property type="match status" value="1"/>
</dbReference>
<keyword evidence="7" id="KW-0325">Glycoprotein</keyword>
<evidence type="ECO:0000256" key="3">
    <source>
        <dbReference type="ARBA" id="ARBA00022622"/>
    </source>
</evidence>
<evidence type="ECO:0000313" key="13">
    <source>
        <dbReference type="EMBL" id="WOG89322.1"/>
    </source>
</evidence>
<evidence type="ECO:0000256" key="6">
    <source>
        <dbReference type="ARBA" id="ARBA00023157"/>
    </source>
</evidence>
<keyword evidence="3" id="KW-0336">GPI-anchor</keyword>
<evidence type="ECO:0000256" key="9">
    <source>
        <dbReference type="ARBA" id="ARBA00035011"/>
    </source>
</evidence>
<feature type="domain" description="Phytocyanin" evidence="11">
    <location>
        <begin position="38"/>
        <end position="140"/>
    </location>
</feature>
<proteinExistence type="inferred from homology"/>
<reference evidence="13" key="2">
    <citation type="submission" date="2022-03" db="EMBL/GenBank/DDBJ databases">
        <title>Draft title - Genomic analysis of global carrot germplasm unveils the trajectory of domestication and the origin of high carotenoid orange carrot.</title>
        <authorList>
            <person name="Iorizzo M."/>
            <person name="Ellison S."/>
            <person name="Senalik D."/>
            <person name="Macko-Podgorni A."/>
            <person name="Grzebelus D."/>
            <person name="Bostan H."/>
            <person name="Rolling W."/>
            <person name="Curaba J."/>
            <person name="Simon P."/>
        </authorList>
    </citation>
    <scope>NUCLEOTIDE SEQUENCE</scope>
    <source>
        <tissue evidence="13">Leaf</tissue>
    </source>
</reference>
<dbReference type="PANTHER" id="PTHR33021">
    <property type="entry name" value="BLUE COPPER PROTEIN"/>
    <property type="match status" value="1"/>
</dbReference>